<gene>
    <name evidence="1" type="ORF">BPAE_0314g00050</name>
</gene>
<dbReference type="AlphaFoldDB" id="A0A4Z1FBZ2"/>
<evidence type="ECO:0000313" key="2">
    <source>
        <dbReference type="Proteomes" id="UP000297910"/>
    </source>
</evidence>
<proteinExistence type="predicted"/>
<evidence type="ECO:0000313" key="1">
    <source>
        <dbReference type="EMBL" id="TGO20283.1"/>
    </source>
</evidence>
<sequence>MSIRIIDPSGDFYLQVCEAKSFNSIIFIVSHSILEKHCTHDLASDIRNSPTNSLTLYDVNLPAMETIL</sequence>
<accession>A0A4Z1FBZ2</accession>
<organism evidence="1 2">
    <name type="scientific">Botrytis paeoniae</name>
    <dbReference type="NCBI Taxonomy" id="278948"/>
    <lineage>
        <taxon>Eukaryota</taxon>
        <taxon>Fungi</taxon>
        <taxon>Dikarya</taxon>
        <taxon>Ascomycota</taxon>
        <taxon>Pezizomycotina</taxon>
        <taxon>Leotiomycetes</taxon>
        <taxon>Helotiales</taxon>
        <taxon>Sclerotiniaceae</taxon>
        <taxon>Botrytis</taxon>
    </lineage>
</organism>
<dbReference type="EMBL" id="PQXI01000312">
    <property type="protein sequence ID" value="TGO20283.1"/>
    <property type="molecule type" value="Genomic_DNA"/>
</dbReference>
<comment type="caution">
    <text evidence="1">The sequence shown here is derived from an EMBL/GenBank/DDBJ whole genome shotgun (WGS) entry which is preliminary data.</text>
</comment>
<dbReference type="Proteomes" id="UP000297910">
    <property type="component" value="Unassembled WGS sequence"/>
</dbReference>
<keyword evidence="2" id="KW-1185">Reference proteome</keyword>
<reference evidence="1 2" key="1">
    <citation type="submission" date="2017-12" db="EMBL/GenBank/DDBJ databases">
        <title>Comparative genomics of Botrytis spp.</title>
        <authorList>
            <person name="Valero-Jimenez C.A."/>
            <person name="Tapia P."/>
            <person name="Veloso J."/>
            <person name="Silva-Moreno E."/>
            <person name="Staats M."/>
            <person name="Valdes J.H."/>
            <person name="Van Kan J.A.L."/>
        </authorList>
    </citation>
    <scope>NUCLEOTIDE SEQUENCE [LARGE SCALE GENOMIC DNA]</scope>
    <source>
        <strain evidence="1 2">Bp0003</strain>
    </source>
</reference>
<name>A0A4Z1FBZ2_9HELO</name>
<protein>
    <submittedName>
        <fullName evidence="1">Uncharacterized protein</fullName>
    </submittedName>
</protein>